<feature type="binding site" evidence="4">
    <location>
        <position position="89"/>
    </location>
    <ligand>
        <name>GTP</name>
        <dbReference type="ChEBI" id="CHEBI:37565"/>
    </ligand>
</feature>
<dbReference type="HAMAP" id="MF_00316">
    <property type="entry name" value="MobA"/>
    <property type="match status" value="1"/>
</dbReference>
<gene>
    <name evidence="4" type="primary">mobA</name>
    <name evidence="7" type="ORF">MPL1_02718</name>
</gene>
<protein>
    <recommendedName>
        <fullName evidence="4">Molybdenum cofactor guanylyltransferase</fullName>
        <shortName evidence="4">MoCo guanylyltransferase</shortName>
        <ecNumber evidence="4">2.7.7.77</ecNumber>
    </recommendedName>
    <alternativeName>
        <fullName evidence="4">GTP:molybdopterin guanylyltransferase</fullName>
    </alternativeName>
    <alternativeName>
        <fullName evidence="4">Mo-MPT guanylyltransferase</fullName>
    </alternativeName>
    <alternativeName>
        <fullName evidence="4">Molybdopterin guanylyltransferase</fullName>
    </alternativeName>
    <alternativeName>
        <fullName evidence="4">Molybdopterin-guanine dinucleotide synthase</fullName>
        <shortName evidence="4">MGD synthase</shortName>
    </alternativeName>
</protein>
<dbReference type="InterPro" id="IPR027417">
    <property type="entry name" value="P-loop_NTPase"/>
</dbReference>
<dbReference type="PANTHER" id="PTHR40072:SF1">
    <property type="entry name" value="MOLYBDOPTERIN-GUANINE DINUCLEOTIDE BIOSYNTHESIS ADAPTER PROTEIN"/>
    <property type="match status" value="1"/>
</dbReference>
<dbReference type="SUPFAM" id="SSF52540">
    <property type="entry name" value="P-loop containing nucleoside triphosphate hydrolases"/>
    <property type="match status" value="1"/>
</dbReference>
<evidence type="ECO:0000256" key="2">
    <source>
        <dbReference type="ARBA" id="ARBA00023134"/>
    </source>
</evidence>
<name>M7P2U9_9GAMM</name>
<evidence type="ECO:0000313" key="8">
    <source>
        <dbReference type="Proteomes" id="UP000012019"/>
    </source>
</evidence>
<reference evidence="7 8" key="1">
    <citation type="journal article" date="2013" name="Genome Announc.">
        <title>Draft Genome Sequence of Methylophaga lonarensis MPLT, a Haloalkaliphilic (Non-Methane-Utilizing) Methylotroph.</title>
        <authorList>
            <person name="Shetty S.A."/>
            <person name="Marathe N.P."/>
            <person name="Munot H."/>
            <person name="Antony C.P."/>
            <person name="Dhotre D.P."/>
            <person name="Murrell J.C."/>
            <person name="Shouche Y.S."/>
        </authorList>
    </citation>
    <scope>NUCLEOTIDE SEQUENCE [LARGE SCALE GENOMIC DNA]</scope>
    <source>
        <strain evidence="7 8">MPL</strain>
    </source>
</reference>
<proteinExistence type="inferred from homology"/>
<feature type="binding site" evidence="4">
    <location>
        <position position="119"/>
    </location>
    <ligand>
        <name>Mg(2+)</name>
        <dbReference type="ChEBI" id="CHEBI:18420"/>
    </ligand>
</feature>
<dbReference type="Pfam" id="PF03205">
    <property type="entry name" value="MobB"/>
    <property type="match status" value="1"/>
</dbReference>
<dbReference type="PANTHER" id="PTHR40072">
    <property type="entry name" value="MOLYBDOPTERIN-GUANINE DINUCLEOTIDE BIOSYNTHESIS ADAPTER PROTEIN-RELATED"/>
    <property type="match status" value="1"/>
</dbReference>
<organism evidence="7 8">
    <name type="scientific">Methylophaga lonarensis MPL</name>
    <dbReference type="NCBI Taxonomy" id="1286106"/>
    <lineage>
        <taxon>Bacteria</taxon>
        <taxon>Pseudomonadati</taxon>
        <taxon>Pseudomonadota</taxon>
        <taxon>Gammaproteobacteria</taxon>
        <taxon>Thiotrichales</taxon>
        <taxon>Piscirickettsiaceae</taxon>
        <taxon>Methylophaga</taxon>
    </lineage>
</organism>
<feature type="binding site" evidence="4">
    <location>
        <position position="71"/>
    </location>
    <ligand>
        <name>GTP</name>
        <dbReference type="ChEBI" id="CHEBI:37565"/>
    </ligand>
</feature>
<dbReference type="InterPro" id="IPR025877">
    <property type="entry name" value="MobA-like_NTP_Trfase"/>
</dbReference>
<dbReference type="STRING" id="1286106.MPL1_02718"/>
<dbReference type="GO" id="GO:0005737">
    <property type="term" value="C:cytoplasm"/>
    <property type="evidence" value="ECO:0007669"/>
    <property type="project" value="UniProtKB-SubCell"/>
</dbReference>
<dbReference type="AlphaFoldDB" id="M7P2U9"/>
<dbReference type="EMBL" id="APHR01000013">
    <property type="protein sequence ID" value="EMR13807.1"/>
    <property type="molecule type" value="Genomic_DNA"/>
</dbReference>
<dbReference type="InterPro" id="IPR013482">
    <property type="entry name" value="Molybde_CF_guanTrfase"/>
</dbReference>
<keyword evidence="4" id="KW-0808">Transferase</keyword>
<evidence type="ECO:0000256" key="3">
    <source>
        <dbReference type="ARBA" id="ARBA00023150"/>
    </source>
</evidence>
<dbReference type="Pfam" id="PF12804">
    <property type="entry name" value="NTP_transf_3"/>
    <property type="match status" value="1"/>
</dbReference>
<accession>M7P2U9</accession>
<keyword evidence="4" id="KW-0963">Cytoplasm</keyword>
<dbReference type="Proteomes" id="UP000012019">
    <property type="component" value="Unassembled WGS sequence"/>
</dbReference>
<keyword evidence="2 4" id="KW-0342">GTP-binding</keyword>
<dbReference type="EC" id="2.7.7.77" evidence="4"/>
<feature type="binding site" evidence="4">
    <location>
        <begin position="30"/>
        <end position="32"/>
    </location>
    <ligand>
        <name>GTP</name>
        <dbReference type="ChEBI" id="CHEBI:37565"/>
    </ligand>
</feature>
<feature type="binding site" evidence="4">
    <location>
        <position position="119"/>
    </location>
    <ligand>
        <name>GTP</name>
        <dbReference type="ChEBI" id="CHEBI:37565"/>
    </ligand>
</feature>
<evidence type="ECO:0000259" key="6">
    <source>
        <dbReference type="Pfam" id="PF12804"/>
    </source>
</evidence>
<dbReference type="SUPFAM" id="SSF53448">
    <property type="entry name" value="Nucleotide-diphospho-sugar transferases"/>
    <property type="match status" value="1"/>
</dbReference>
<dbReference type="CDD" id="cd03116">
    <property type="entry name" value="MobB"/>
    <property type="match status" value="1"/>
</dbReference>
<dbReference type="Gene3D" id="3.90.550.10">
    <property type="entry name" value="Spore Coat Polysaccharide Biosynthesis Protein SpsA, Chain A"/>
    <property type="match status" value="1"/>
</dbReference>
<keyword evidence="4" id="KW-0547">Nucleotide-binding</keyword>
<comment type="cofactor">
    <cofactor evidence="4">
        <name>Mg(2+)</name>
        <dbReference type="ChEBI" id="CHEBI:18420"/>
    </cofactor>
</comment>
<dbReference type="eggNOG" id="COG1763">
    <property type="taxonomic scope" value="Bacteria"/>
</dbReference>
<keyword evidence="4" id="KW-0479">Metal-binding</keyword>
<feature type="binding site" evidence="4">
    <location>
        <position position="43"/>
    </location>
    <ligand>
        <name>GTP</name>
        <dbReference type="ChEBI" id="CHEBI:37565"/>
    </ligand>
</feature>
<comment type="domain">
    <text evidence="4">The N-terminal domain determines nucleotide recognition and specific binding, while the C-terminal domain determines the specific binding to the target protein.</text>
</comment>
<keyword evidence="1 4" id="KW-0460">Magnesium</keyword>
<dbReference type="InterPro" id="IPR004435">
    <property type="entry name" value="MobB_dom"/>
</dbReference>
<dbReference type="InterPro" id="IPR029044">
    <property type="entry name" value="Nucleotide-diphossugar_trans"/>
</dbReference>
<dbReference type="eggNOG" id="COG0746">
    <property type="taxonomic scope" value="Bacteria"/>
</dbReference>
<evidence type="ECO:0000313" key="7">
    <source>
        <dbReference type="EMBL" id="EMR13807.1"/>
    </source>
</evidence>
<feature type="domain" description="Molybdopterin-guanine dinucleotide biosynthesis protein B (MobB)" evidence="5">
    <location>
        <begin position="220"/>
        <end position="354"/>
    </location>
</feature>
<comment type="catalytic activity">
    <reaction evidence="4">
        <text>Mo-molybdopterin + GTP + H(+) = Mo-molybdopterin guanine dinucleotide + diphosphate</text>
        <dbReference type="Rhea" id="RHEA:34243"/>
        <dbReference type="ChEBI" id="CHEBI:15378"/>
        <dbReference type="ChEBI" id="CHEBI:33019"/>
        <dbReference type="ChEBI" id="CHEBI:37565"/>
        <dbReference type="ChEBI" id="CHEBI:71302"/>
        <dbReference type="ChEBI" id="CHEBI:71310"/>
        <dbReference type="EC" id="2.7.7.77"/>
    </reaction>
</comment>
<comment type="caution">
    <text evidence="7">The sequence shown here is derived from an EMBL/GenBank/DDBJ whole genome shotgun (WGS) entry which is preliminary data.</text>
</comment>
<dbReference type="GO" id="GO:0061603">
    <property type="term" value="F:molybdenum cofactor guanylyltransferase activity"/>
    <property type="evidence" value="ECO:0007669"/>
    <property type="project" value="UniProtKB-EC"/>
</dbReference>
<dbReference type="FunFam" id="3.40.50.300:FF:000920">
    <property type="entry name" value="Molybdopterin-guanine dinucleotide biosynthesis protein B"/>
    <property type="match status" value="1"/>
</dbReference>
<keyword evidence="8" id="KW-1185">Reference proteome</keyword>
<comment type="function">
    <text evidence="4">Transfers a GMP moiety from GTP to Mo-molybdopterin (Mo-MPT) cofactor (Moco or molybdenum cofactor) to form Mo-molybdopterin guanine dinucleotide (Mo-MGD) cofactor.</text>
</comment>
<feature type="domain" description="MobA-like NTP transferase" evidence="6">
    <location>
        <begin position="27"/>
        <end position="177"/>
    </location>
</feature>
<keyword evidence="3 4" id="KW-0501">Molybdenum cofactor biosynthesis</keyword>
<evidence type="ECO:0000256" key="1">
    <source>
        <dbReference type="ARBA" id="ARBA00022842"/>
    </source>
</evidence>
<dbReference type="NCBIfam" id="TIGR02665">
    <property type="entry name" value="molyb_mobA"/>
    <property type="match status" value="1"/>
</dbReference>
<comment type="subcellular location">
    <subcellularLocation>
        <location evidence="4">Cytoplasm</location>
    </subcellularLocation>
</comment>
<dbReference type="Gene3D" id="3.40.50.300">
    <property type="entry name" value="P-loop containing nucleotide triphosphate hydrolases"/>
    <property type="match status" value="1"/>
</dbReference>
<comment type="similarity">
    <text evidence="4">Belongs to the MobA family.</text>
</comment>
<sequence length="392" mass="44534">MLFRSFCINEILQRIIMKRATFPSVNGVILAGGQGRRMGGQDKGLISYRQQPLIRHVIDRLKGQVDSLTINANRHIEQYQAFGYPIATDLLEGYQGPLSGMLSAMKQSRADYILTVPCDCPQISSLLRRRLMESLLMHQADIAVAHDGQRIQPVFALISRKLQSDLEHWLASGERKIDLWMQRHQLIEVDFSDQQDCFINFNHPEDITEQRPVEFPLPLLGFAAFSGTGKTSLLVKLIPELKDRGLRLAVVKHAHHRFDIDVPGKDSYRMREAGASQVVVASRRLLALMHTHADRRDEPVLAECLSRLEQQHLDLVLVEGFKQEQFAKIELHRPDLGKPLLYRDDPSIIAFATDQAVDAPPELPVLDLNNLTQIADFVIEFCRTQKQPMEIA</sequence>
<comment type="subunit">
    <text evidence="4">Monomer.</text>
</comment>
<dbReference type="GO" id="GO:0005525">
    <property type="term" value="F:GTP binding"/>
    <property type="evidence" value="ECO:0007669"/>
    <property type="project" value="UniProtKB-UniRule"/>
</dbReference>
<evidence type="ECO:0000259" key="5">
    <source>
        <dbReference type="Pfam" id="PF03205"/>
    </source>
</evidence>
<dbReference type="InterPro" id="IPR052539">
    <property type="entry name" value="MGD_biosynthesis_adapter"/>
</dbReference>
<evidence type="ECO:0000256" key="4">
    <source>
        <dbReference type="HAMAP-Rule" id="MF_00316"/>
    </source>
</evidence>
<dbReference type="GO" id="GO:0046872">
    <property type="term" value="F:metal ion binding"/>
    <property type="evidence" value="ECO:0007669"/>
    <property type="project" value="UniProtKB-KW"/>
</dbReference>
<dbReference type="GO" id="GO:0006777">
    <property type="term" value="P:Mo-molybdopterin cofactor biosynthetic process"/>
    <property type="evidence" value="ECO:0007669"/>
    <property type="project" value="UniProtKB-KW"/>
</dbReference>
<dbReference type="PATRIC" id="fig|1286106.3.peg.538"/>
<dbReference type="CDD" id="cd02503">
    <property type="entry name" value="MobA"/>
    <property type="match status" value="1"/>
</dbReference>
<dbReference type="NCBIfam" id="TIGR00176">
    <property type="entry name" value="mobB"/>
    <property type="match status" value="1"/>
</dbReference>